<evidence type="ECO:0000313" key="3">
    <source>
        <dbReference type="Proteomes" id="UP001241988"/>
    </source>
</evidence>
<proteinExistence type="predicted"/>
<comment type="caution">
    <text evidence="2">The sequence shown here is derived from an EMBL/GenBank/DDBJ whole genome shotgun (WGS) entry which is preliminary data.</text>
</comment>
<keyword evidence="3" id="KW-1185">Reference proteome</keyword>
<name>A0ABU0GWM6_9BACL</name>
<evidence type="ECO:0000256" key="1">
    <source>
        <dbReference type="SAM" id="Phobius"/>
    </source>
</evidence>
<keyword evidence="1" id="KW-0812">Transmembrane</keyword>
<sequence>MKNFADDMAGAILDILKLVCYFVAGGLIVTVLLYAITWGIEWILVPIMT</sequence>
<accession>A0ABU0GWM6</accession>
<dbReference type="RefSeq" id="WP_308787537.1">
    <property type="nucleotide sequence ID" value="NZ_JAUSWB010000005.1"/>
</dbReference>
<evidence type="ECO:0000313" key="2">
    <source>
        <dbReference type="EMBL" id="MDQ0429458.1"/>
    </source>
</evidence>
<dbReference type="Proteomes" id="UP001241988">
    <property type="component" value="Unassembled WGS sequence"/>
</dbReference>
<dbReference type="EMBL" id="JAUSWB010000005">
    <property type="protein sequence ID" value="MDQ0429458.1"/>
    <property type="molecule type" value="Genomic_DNA"/>
</dbReference>
<reference evidence="2 3" key="1">
    <citation type="submission" date="2023-07" db="EMBL/GenBank/DDBJ databases">
        <title>Genomic Encyclopedia of Type Strains, Phase IV (KMG-IV): sequencing the most valuable type-strain genomes for metagenomic binning, comparative biology and taxonomic classification.</title>
        <authorList>
            <person name="Goeker M."/>
        </authorList>
    </citation>
    <scope>NUCLEOTIDE SEQUENCE [LARGE SCALE GENOMIC DNA]</scope>
    <source>
        <strain evidence="2 3">DSM 16419</strain>
    </source>
</reference>
<organism evidence="2 3">
    <name type="scientific">Planomicrobium stackebrandtii</name>
    <dbReference type="NCBI Taxonomy" id="253160"/>
    <lineage>
        <taxon>Bacteria</taxon>
        <taxon>Bacillati</taxon>
        <taxon>Bacillota</taxon>
        <taxon>Bacilli</taxon>
        <taxon>Bacillales</taxon>
        <taxon>Caryophanaceae</taxon>
        <taxon>Planomicrobium</taxon>
    </lineage>
</organism>
<feature type="transmembrane region" description="Helical" evidence="1">
    <location>
        <begin position="18"/>
        <end position="40"/>
    </location>
</feature>
<keyword evidence="1" id="KW-1133">Transmembrane helix</keyword>
<evidence type="ECO:0008006" key="4">
    <source>
        <dbReference type="Google" id="ProtNLM"/>
    </source>
</evidence>
<keyword evidence="1" id="KW-0472">Membrane</keyword>
<gene>
    <name evidence="2" type="ORF">QOZ98_002286</name>
</gene>
<protein>
    <recommendedName>
        <fullName evidence="4">TMhelix containing protein</fullName>
    </recommendedName>
</protein>